<reference evidence="1" key="2">
    <citation type="journal article" date="2015" name="Fish Shellfish Immunol.">
        <title>Early steps in the European eel (Anguilla anguilla)-Vibrio vulnificus interaction in the gills: Role of the RtxA13 toxin.</title>
        <authorList>
            <person name="Callol A."/>
            <person name="Pajuelo D."/>
            <person name="Ebbesson L."/>
            <person name="Teles M."/>
            <person name="MacKenzie S."/>
            <person name="Amaro C."/>
        </authorList>
    </citation>
    <scope>NUCLEOTIDE SEQUENCE</scope>
</reference>
<evidence type="ECO:0000313" key="1">
    <source>
        <dbReference type="EMBL" id="JAH74439.1"/>
    </source>
</evidence>
<dbReference type="EMBL" id="GBXM01034138">
    <property type="protein sequence ID" value="JAH74439.1"/>
    <property type="molecule type" value="Transcribed_RNA"/>
</dbReference>
<name>A0A0E9V8K0_ANGAN</name>
<accession>A0A0E9V8K0</accession>
<sequence length="39" mass="4427">MVFGIQSARRQMRVSAVETAGFGKCLFLIVNNNAYKHRL</sequence>
<organism evidence="1">
    <name type="scientific">Anguilla anguilla</name>
    <name type="common">European freshwater eel</name>
    <name type="synonym">Muraena anguilla</name>
    <dbReference type="NCBI Taxonomy" id="7936"/>
    <lineage>
        <taxon>Eukaryota</taxon>
        <taxon>Metazoa</taxon>
        <taxon>Chordata</taxon>
        <taxon>Craniata</taxon>
        <taxon>Vertebrata</taxon>
        <taxon>Euteleostomi</taxon>
        <taxon>Actinopterygii</taxon>
        <taxon>Neopterygii</taxon>
        <taxon>Teleostei</taxon>
        <taxon>Anguilliformes</taxon>
        <taxon>Anguillidae</taxon>
        <taxon>Anguilla</taxon>
    </lineage>
</organism>
<dbReference type="AlphaFoldDB" id="A0A0E9V8K0"/>
<proteinExistence type="predicted"/>
<protein>
    <submittedName>
        <fullName evidence="1">Uncharacterized protein</fullName>
    </submittedName>
</protein>
<reference evidence="1" key="1">
    <citation type="submission" date="2014-11" db="EMBL/GenBank/DDBJ databases">
        <authorList>
            <person name="Amaro Gonzalez C."/>
        </authorList>
    </citation>
    <scope>NUCLEOTIDE SEQUENCE</scope>
</reference>